<protein>
    <submittedName>
        <fullName evidence="2">Uncharacterized protein</fullName>
    </submittedName>
</protein>
<comment type="caution">
    <text evidence="2">The sequence shown here is derived from an EMBL/GenBank/DDBJ whole genome shotgun (WGS) entry which is preliminary data.</text>
</comment>
<sequence>MMLEIIKVLIALPPSMVAAVMLYHLVRPGKGKHREKDRQ</sequence>
<reference evidence="2 3" key="1">
    <citation type="submission" date="2012-05" db="EMBL/GenBank/DDBJ databases">
        <authorList>
            <person name="Harkins D.M."/>
            <person name="Madupu R."/>
            <person name="Durkin A.S."/>
            <person name="Torralba M."/>
            <person name="Methe B."/>
            <person name="Sutton G.G."/>
            <person name="Nelson K.E."/>
        </authorList>
    </citation>
    <scope>NUCLEOTIDE SEQUENCE [LARGE SCALE GENOMIC DNA]</scope>
    <source>
        <strain evidence="2 3">F0489</strain>
    </source>
</reference>
<evidence type="ECO:0000256" key="1">
    <source>
        <dbReference type="SAM" id="Phobius"/>
    </source>
</evidence>
<name>J0WYY7_9ACTO</name>
<keyword evidence="1" id="KW-0812">Transmembrane</keyword>
<keyword evidence="3" id="KW-1185">Reference proteome</keyword>
<accession>J0WYY7</accession>
<dbReference type="Proteomes" id="UP000002941">
    <property type="component" value="Unassembled WGS sequence"/>
</dbReference>
<dbReference type="EMBL" id="AKFT01000157">
    <property type="protein sequence ID" value="EJF41541.1"/>
    <property type="molecule type" value="Genomic_DNA"/>
</dbReference>
<organism evidence="2 3">
    <name type="scientific">Actinomyces massiliensis F0489</name>
    <dbReference type="NCBI Taxonomy" id="1125718"/>
    <lineage>
        <taxon>Bacteria</taxon>
        <taxon>Bacillati</taxon>
        <taxon>Actinomycetota</taxon>
        <taxon>Actinomycetes</taxon>
        <taxon>Actinomycetales</taxon>
        <taxon>Actinomycetaceae</taxon>
        <taxon>Actinomyces</taxon>
    </lineage>
</organism>
<evidence type="ECO:0000313" key="3">
    <source>
        <dbReference type="Proteomes" id="UP000002941"/>
    </source>
</evidence>
<dbReference type="AlphaFoldDB" id="J0WYY7"/>
<feature type="transmembrane region" description="Helical" evidence="1">
    <location>
        <begin position="6"/>
        <end position="26"/>
    </location>
</feature>
<evidence type="ECO:0000313" key="2">
    <source>
        <dbReference type="EMBL" id="EJF41541.1"/>
    </source>
</evidence>
<keyword evidence="1" id="KW-1133">Transmembrane helix</keyword>
<gene>
    <name evidence="2" type="ORF">HMPREF1318_3121</name>
</gene>
<dbReference type="PATRIC" id="fig|1125718.3.peg.1897"/>
<keyword evidence="1" id="KW-0472">Membrane</keyword>
<proteinExistence type="predicted"/>